<keyword evidence="2 10" id="KW-0158">Chromosome</keyword>
<reference evidence="15" key="1">
    <citation type="submission" date="2017-02" db="UniProtKB">
        <authorList>
            <consortium name="WormBaseParasite"/>
        </authorList>
    </citation>
    <scope>IDENTIFICATION</scope>
</reference>
<evidence type="ECO:0000256" key="2">
    <source>
        <dbReference type="ARBA" id="ARBA00022454"/>
    </source>
</evidence>
<dbReference type="GO" id="GO:0051315">
    <property type="term" value="P:attachment of mitotic spindle microtubules to kinetochore"/>
    <property type="evidence" value="ECO:0007669"/>
    <property type="project" value="UniProtKB-UniRule"/>
</dbReference>
<keyword evidence="14" id="KW-1185">Reference proteome</keyword>
<evidence type="ECO:0000313" key="15">
    <source>
        <dbReference type="WBParaSite" id="HNAJ_0001107501-mRNA-1"/>
    </source>
</evidence>
<gene>
    <name evidence="13" type="ORF">HNAJ_LOCUS11065</name>
</gene>
<dbReference type="WBParaSite" id="HNAJ_0001107501-mRNA-1">
    <property type="protein sequence ID" value="HNAJ_0001107501-mRNA-1"/>
    <property type="gene ID" value="HNAJ_0001107501"/>
</dbReference>
<feature type="domain" description="Kinetochore protein Ndc80 CH" evidence="12">
    <location>
        <begin position="59"/>
        <end position="156"/>
    </location>
</feature>
<keyword evidence="6 11" id="KW-0175">Coiled coil</keyword>
<evidence type="ECO:0000313" key="14">
    <source>
        <dbReference type="Proteomes" id="UP000278807"/>
    </source>
</evidence>
<evidence type="ECO:0000259" key="12">
    <source>
        <dbReference type="Pfam" id="PF03801"/>
    </source>
</evidence>
<comment type="function">
    <text evidence="10">Acts as a component of the essential kinetochore-associated NDC80 complex, which is required for chromosome segregation and spindle checkpoint activity.</text>
</comment>
<keyword evidence="3 10" id="KW-0132">Cell division</keyword>
<dbReference type="GO" id="GO:0005634">
    <property type="term" value="C:nucleus"/>
    <property type="evidence" value="ECO:0007669"/>
    <property type="project" value="UniProtKB-SubCell"/>
</dbReference>
<dbReference type="Gene3D" id="1.10.418.30">
    <property type="entry name" value="Ncd80 complex, Ncd80 subunit"/>
    <property type="match status" value="1"/>
</dbReference>
<evidence type="ECO:0000256" key="4">
    <source>
        <dbReference type="ARBA" id="ARBA00022776"/>
    </source>
</evidence>
<evidence type="ECO:0000256" key="1">
    <source>
        <dbReference type="ARBA" id="ARBA00007050"/>
    </source>
</evidence>
<dbReference type="AlphaFoldDB" id="A0A0R3TTM3"/>
<dbReference type="InterPro" id="IPR055260">
    <property type="entry name" value="Ndc80_CH"/>
</dbReference>
<dbReference type="EMBL" id="UZAE01013357">
    <property type="protein sequence ID" value="VDO09461.1"/>
    <property type="molecule type" value="Genomic_DNA"/>
</dbReference>
<reference evidence="13 14" key="2">
    <citation type="submission" date="2018-11" db="EMBL/GenBank/DDBJ databases">
        <authorList>
            <consortium name="Pathogen Informatics"/>
        </authorList>
    </citation>
    <scope>NUCLEOTIDE SEQUENCE [LARGE SCALE GENOMIC DNA]</scope>
</reference>
<dbReference type="InterPro" id="IPR038273">
    <property type="entry name" value="Ndc80_sf"/>
</dbReference>
<keyword evidence="8 10" id="KW-0131">Cell cycle</keyword>
<accession>A0A0R3TTM3</accession>
<keyword evidence="7 10" id="KW-0539">Nucleus</keyword>
<evidence type="ECO:0000256" key="5">
    <source>
        <dbReference type="ARBA" id="ARBA00022838"/>
    </source>
</evidence>
<name>A0A0R3TTM3_RODNA</name>
<evidence type="ECO:0000256" key="7">
    <source>
        <dbReference type="ARBA" id="ARBA00023242"/>
    </source>
</evidence>
<dbReference type="PANTHER" id="PTHR10643">
    <property type="entry name" value="KINETOCHORE PROTEIN NDC80"/>
    <property type="match status" value="1"/>
</dbReference>
<evidence type="ECO:0000256" key="6">
    <source>
        <dbReference type="ARBA" id="ARBA00023054"/>
    </source>
</evidence>
<dbReference type="InterPro" id="IPR005550">
    <property type="entry name" value="Kinetochore_Ndc80"/>
</dbReference>
<dbReference type="PANTHER" id="PTHR10643:SF2">
    <property type="entry name" value="KINETOCHORE PROTEIN NDC80 HOMOLOG"/>
    <property type="match status" value="1"/>
</dbReference>
<comment type="similarity">
    <text evidence="1 10">Belongs to the NDC80/HEC1 family.</text>
</comment>
<evidence type="ECO:0000313" key="13">
    <source>
        <dbReference type="EMBL" id="VDO09461.1"/>
    </source>
</evidence>
<comment type="subunit">
    <text evidence="10">Component of the NDC80 complex.</text>
</comment>
<dbReference type="OrthoDB" id="7459479at2759"/>
<evidence type="ECO:0000256" key="11">
    <source>
        <dbReference type="SAM" id="Coils"/>
    </source>
</evidence>
<evidence type="ECO:0000256" key="9">
    <source>
        <dbReference type="ARBA" id="ARBA00023328"/>
    </source>
</evidence>
<keyword evidence="4 10" id="KW-0498">Mitosis</keyword>
<evidence type="ECO:0000256" key="8">
    <source>
        <dbReference type="ARBA" id="ARBA00023306"/>
    </source>
</evidence>
<proteinExistence type="inferred from homology"/>
<protein>
    <recommendedName>
        <fullName evidence="10">Kinetochore protein NDC80</fullName>
    </recommendedName>
</protein>
<organism evidence="15">
    <name type="scientific">Rodentolepis nana</name>
    <name type="common">Dwarf tapeworm</name>
    <name type="synonym">Hymenolepis nana</name>
    <dbReference type="NCBI Taxonomy" id="102285"/>
    <lineage>
        <taxon>Eukaryota</taxon>
        <taxon>Metazoa</taxon>
        <taxon>Spiralia</taxon>
        <taxon>Lophotrochozoa</taxon>
        <taxon>Platyhelminthes</taxon>
        <taxon>Cestoda</taxon>
        <taxon>Eucestoda</taxon>
        <taxon>Cyclophyllidea</taxon>
        <taxon>Hymenolepididae</taxon>
        <taxon>Rodentolepis</taxon>
    </lineage>
</organism>
<sequence>MMSKKSVARDLNSRFSNAARRAYSSIPGLIDRNSVGLAGPSQLPRPSAIQNRPKPKGTAHITNLIEFLTKTNFDGQISLKALQSPSQRLVFSIFGHIMSCFSPNFYIPQGKGELEDYFINTLKLFGCPIPLKRSTVQTPGAPHSASQILSALDWLRAELSASAERQDEIFLSEGNESVPASKIIFSMYRKCVEANSPDPPLQIREEFEREIAKSFGCRPEDVEELRVQLAELSNKPSLSTLIQEERDLRSNLASLEREIAEQNDRLHQLKNRIPEAEMKANASAANLQAICSQVGETATEVENLENLVASQRAQYGDIVNAYQNLQERYKDRCAVRDDLLRQLDERSIELVRMDKPVAPALDEYNSLAVRMSDSSLPQLKMRTYLHTFDALKEIPIICSELAEVRTKLATLAEKSQGEAAGKRKEAEALREECVSMREQVGKLEHAIEESNKQYEEFQRQAAKRKEAFSQWLKETEVAIDEARQSALAKNENIEKLQTEIQQNTKNYEYYLDLNKKMKAYADNYEKESVELLREVIKRLEIKAARRKAEETAMMEGILELESESSQLTNEYESLLDDVKSLANRMSKYSK</sequence>
<evidence type="ECO:0000256" key="3">
    <source>
        <dbReference type="ARBA" id="ARBA00022618"/>
    </source>
</evidence>
<keyword evidence="9 10" id="KW-0137">Centromere</keyword>
<dbReference type="GO" id="GO:0031262">
    <property type="term" value="C:Ndc80 complex"/>
    <property type="evidence" value="ECO:0007669"/>
    <property type="project" value="UniProtKB-UniRule"/>
</dbReference>
<keyword evidence="5 10" id="KW-0995">Kinetochore</keyword>
<feature type="coiled-coil region" evidence="11">
    <location>
        <begin position="238"/>
        <end position="279"/>
    </location>
</feature>
<comment type="subcellular location">
    <subcellularLocation>
        <location evidence="10">Chromosome</location>
        <location evidence="10">Centromere</location>
        <location evidence="10">Kinetochore</location>
    </subcellularLocation>
    <subcellularLocation>
        <location evidence="10">Nucleus</location>
    </subcellularLocation>
</comment>
<dbReference type="Gene3D" id="1.10.287.1490">
    <property type="match status" value="1"/>
</dbReference>
<dbReference type="Proteomes" id="UP000278807">
    <property type="component" value="Unassembled WGS sequence"/>
</dbReference>
<dbReference type="Pfam" id="PF03801">
    <property type="entry name" value="Ndc80_HEC"/>
    <property type="match status" value="1"/>
</dbReference>
<evidence type="ECO:0000256" key="10">
    <source>
        <dbReference type="RuleBase" id="RU368072"/>
    </source>
</evidence>
<feature type="coiled-coil region" evidence="11">
    <location>
        <begin position="412"/>
        <end position="584"/>
    </location>
</feature>
<dbReference type="GO" id="GO:0051301">
    <property type="term" value="P:cell division"/>
    <property type="evidence" value="ECO:0007669"/>
    <property type="project" value="UniProtKB-UniRule"/>
</dbReference>
<dbReference type="STRING" id="102285.A0A0R3TTM3"/>